<gene>
    <name evidence="3" type="ORF">BPOR_0338g00020</name>
</gene>
<dbReference type="InterPro" id="IPR013126">
    <property type="entry name" value="Hsp_70_fam"/>
</dbReference>
<sequence length="518" mass="57839">MSDLSDKLEVLIAVDFGTTFSGLCWALKDKPNDHNLVQNWPGDGASHNKAPTTLLYRPENLWGYQIRGNDPRYEWFKLGLHPSGEGKGLAKDYPKYIITVPAVWDDKAQGRTQECAKQAGMGDHVQIITEPEAAGIYALTNMPTTFLKKNETFILCDAGGGTVDLVSYTISKLQPVPRLREAARGEGGLCGSIFLNRIFAKHLSDKFANYPDWDEEYQTDALKFFEDDIKKNFDGDISQHFFIPARGLNKPELGIHRNKLRLSGEEIKNVFEPVIQDVISLVITQIRKTARPVTAVLMAGGFGSSEYLRTRIQDVVGTSIEVRRVANGDTAIVKGALISGLSKKDPGHPYAIGSFGIDSRVARRHYGTMAYDTFIPGVHDENLKEPSPYSSGYVVPCMQWFIQKNTNVEDTKPVVTQQPFFWEKPVLDGSPTFIETRILVSEKDQAPVHLDRKHVSELVKIHADISGIPADSFPRKTGVGHQAFYRIPYKIETAIHSGSITFALLYGDQRYEATKEFL</sequence>
<dbReference type="Gene3D" id="3.90.640.10">
    <property type="entry name" value="Actin, Chain A, domain 4"/>
    <property type="match status" value="1"/>
</dbReference>
<dbReference type="GO" id="GO:0140662">
    <property type="term" value="F:ATP-dependent protein folding chaperone"/>
    <property type="evidence" value="ECO:0007669"/>
    <property type="project" value="InterPro"/>
</dbReference>
<name>A0A4Z1KSN4_9HELO</name>
<organism evidence="3 4">
    <name type="scientific">Botrytis porri</name>
    <dbReference type="NCBI Taxonomy" id="87229"/>
    <lineage>
        <taxon>Eukaryota</taxon>
        <taxon>Fungi</taxon>
        <taxon>Dikarya</taxon>
        <taxon>Ascomycota</taxon>
        <taxon>Pezizomycotina</taxon>
        <taxon>Leotiomycetes</taxon>
        <taxon>Helotiales</taxon>
        <taxon>Sclerotiniaceae</taxon>
        <taxon>Botrytis</taxon>
    </lineage>
</organism>
<dbReference type="CDD" id="cd10170">
    <property type="entry name" value="ASKHA_NBD_HSP70"/>
    <property type="match status" value="1"/>
</dbReference>
<accession>A0A4Z1KSN4</accession>
<evidence type="ECO:0008006" key="5">
    <source>
        <dbReference type="Google" id="ProtNLM"/>
    </source>
</evidence>
<evidence type="ECO:0000256" key="1">
    <source>
        <dbReference type="ARBA" id="ARBA00022741"/>
    </source>
</evidence>
<dbReference type="STRING" id="87229.A0A4Z1KSN4"/>
<dbReference type="InterPro" id="IPR043129">
    <property type="entry name" value="ATPase_NBD"/>
</dbReference>
<reference evidence="3 4" key="1">
    <citation type="submission" date="2017-12" db="EMBL/GenBank/DDBJ databases">
        <title>Comparative genomics of Botrytis spp.</title>
        <authorList>
            <person name="Valero-Jimenez C.A."/>
            <person name="Tapia P."/>
            <person name="Veloso J."/>
            <person name="Silva-Moreno E."/>
            <person name="Staats M."/>
            <person name="Valdes J.H."/>
            <person name="Van Kan J.A.L."/>
        </authorList>
    </citation>
    <scope>NUCLEOTIDE SEQUENCE [LARGE SCALE GENOMIC DNA]</scope>
    <source>
        <strain evidence="3 4">MUCL3349</strain>
    </source>
</reference>
<proteinExistence type="predicted"/>
<dbReference type="EMBL" id="PQXO01000337">
    <property type="protein sequence ID" value="TGO86065.1"/>
    <property type="molecule type" value="Genomic_DNA"/>
</dbReference>
<comment type="caution">
    <text evidence="3">The sequence shown here is derived from an EMBL/GenBank/DDBJ whole genome shotgun (WGS) entry which is preliminary data.</text>
</comment>
<keyword evidence="2" id="KW-0067">ATP-binding</keyword>
<dbReference type="PANTHER" id="PTHR14187">
    <property type="entry name" value="ALPHA KINASE/ELONGATION FACTOR 2 KINASE"/>
    <property type="match status" value="1"/>
</dbReference>
<evidence type="ECO:0000313" key="3">
    <source>
        <dbReference type="EMBL" id="TGO86065.1"/>
    </source>
</evidence>
<dbReference type="Proteomes" id="UP000297280">
    <property type="component" value="Unassembled WGS sequence"/>
</dbReference>
<dbReference type="GO" id="GO:0005524">
    <property type="term" value="F:ATP binding"/>
    <property type="evidence" value="ECO:0007669"/>
    <property type="project" value="UniProtKB-KW"/>
</dbReference>
<keyword evidence="1" id="KW-0547">Nucleotide-binding</keyword>
<dbReference type="Gene3D" id="3.30.420.40">
    <property type="match status" value="2"/>
</dbReference>
<dbReference type="AlphaFoldDB" id="A0A4Z1KSN4"/>
<keyword evidence="4" id="KW-1185">Reference proteome</keyword>
<dbReference type="PANTHER" id="PTHR14187:SF82">
    <property type="entry name" value="FAMILY CHAPERONE, PUTATIVE (AFU_ORTHOLOGUE AFUA_7G08575)-RELATED"/>
    <property type="match status" value="1"/>
</dbReference>
<dbReference type="Pfam" id="PF00012">
    <property type="entry name" value="HSP70"/>
    <property type="match status" value="1"/>
</dbReference>
<evidence type="ECO:0000313" key="4">
    <source>
        <dbReference type="Proteomes" id="UP000297280"/>
    </source>
</evidence>
<evidence type="ECO:0000256" key="2">
    <source>
        <dbReference type="ARBA" id="ARBA00022840"/>
    </source>
</evidence>
<dbReference type="SUPFAM" id="SSF53067">
    <property type="entry name" value="Actin-like ATPase domain"/>
    <property type="match status" value="2"/>
</dbReference>
<protein>
    <recommendedName>
        <fullName evidence="5">Actin-like ATPase domain-containing protein</fullName>
    </recommendedName>
</protein>